<feature type="domain" description="PAS" evidence="10">
    <location>
        <begin position="24"/>
        <end position="68"/>
    </location>
</feature>
<dbReference type="Gene3D" id="3.30.450.20">
    <property type="entry name" value="PAS domain"/>
    <property type="match status" value="1"/>
</dbReference>
<dbReference type="PRINTS" id="PR00344">
    <property type="entry name" value="BCTRLSENSOR"/>
</dbReference>
<dbReference type="InterPro" id="IPR003661">
    <property type="entry name" value="HisK_dim/P_dom"/>
</dbReference>
<evidence type="ECO:0000256" key="7">
    <source>
        <dbReference type="ARBA" id="ARBA00023136"/>
    </source>
</evidence>
<evidence type="ECO:0000313" key="12">
    <source>
        <dbReference type="Proteomes" id="UP000219281"/>
    </source>
</evidence>
<dbReference type="GO" id="GO:0000155">
    <property type="term" value="F:phosphorelay sensor kinase activity"/>
    <property type="evidence" value="ECO:0007669"/>
    <property type="project" value="InterPro"/>
</dbReference>
<evidence type="ECO:0000313" key="11">
    <source>
        <dbReference type="EMBL" id="SOD13956.1"/>
    </source>
</evidence>
<evidence type="ECO:0000256" key="5">
    <source>
        <dbReference type="ARBA" id="ARBA00022777"/>
    </source>
</evidence>
<evidence type="ECO:0000256" key="1">
    <source>
        <dbReference type="ARBA" id="ARBA00000085"/>
    </source>
</evidence>
<keyword evidence="3" id="KW-0597">Phosphoprotein</keyword>
<reference evidence="12" key="1">
    <citation type="submission" date="2017-09" db="EMBL/GenBank/DDBJ databases">
        <authorList>
            <person name="Varghese N."/>
            <person name="Submissions S."/>
        </authorList>
    </citation>
    <scope>NUCLEOTIDE SEQUENCE [LARGE SCALE GENOMIC DNA]</scope>
    <source>
        <strain evidence="12">CGMCC 1.12803</strain>
    </source>
</reference>
<gene>
    <name evidence="11" type="ORF">SAMN06297358_1328</name>
</gene>
<evidence type="ECO:0000256" key="8">
    <source>
        <dbReference type="SAM" id="Coils"/>
    </source>
</evidence>
<evidence type="ECO:0000259" key="10">
    <source>
        <dbReference type="PROSITE" id="PS50112"/>
    </source>
</evidence>
<dbReference type="InterPro" id="IPR035965">
    <property type="entry name" value="PAS-like_dom_sf"/>
</dbReference>
<dbReference type="SMART" id="SM00388">
    <property type="entry name" value="HisKA"/>
    <property type="match status" value="1"/>
</dbReference>
<dbReference type="GO" id="GO:0016036">
    <property type="term" value="P:cellular response to phosphate starvation"/>
    <property type="evidence" value="ECO:0007669"/>
    <property type="project" value="TreeGrafter"/>
</dbReference>
<dbReference type="GO" id="GO:0004721">
    <property type="term" value="F:phosphoprotein phosphatase activity"/>
    <property type="evidence" value="ECO:0007669"/>
    <property type="project" value="TreeGrafter"/>
</dbReference>
<dbReference type="EMBL" id="OCMT01000002">
    <property type="protein sequence ID" value="SOD13956.1"/>
    <property type="molecule type" value="Genomic_DNA"/>
</dbReference>
<dbReference type="SUPFAM" id="SSF47384">
    <property type="entry name" value="Homodimeric domain of signal transducing histidine kinase"/>
    <property type="match status" value="1"/>
</dbReference>
<dbReference type="RefSeq" id="WP_097130150.1">
    <property type="nucleotide sequence ID" value="NZ_OCMT01000002.1"/>
</dbReference>
<keyword evidence="6" id="KW-0902">Two-component regulatory system</keyword>
<dbReference type="FunFam" id="3.30.565.10:FF:000006">
    <property type="entry name" value="Sensor histidine kinase WalK"/>
    <property type="match status" value="1"/>
</dbReference>
<dbReference type="Pfam" id="PF02518">
    <property type="entry name" value="HATPase_c"/>
    <property type="match status" value="1"/>
</dbReference>
<feature type="coiled-coil region" evidence="8">
    <location>
        <begin position="4"/>
        <end position="31"/>
    </location>
</feature>
<dbReference type="OrthoDB" id="9813151at2"/>
<dbReference type="InterPro" id="IPR013656">
    <property type="entry name" value="PAS_4"/>
</dbReference>
<dbReference type="NCBIfam" id="TIGR00229">
    <property type="entry name" value="sensory_box"/>
    <property type="match status" value="1"/>
</dbReference>
<feature type="domain" description="Histidine kinase" evidence="9">
    <location>
        <begin position="150"/>
        <end position="366"/>
    </location>
</feature>
<dbReference type="Pfam" id="PF00512">
    <property type="entry name" value="HisKA"/>
    <property type="match status" value="1"/>
</dbReference>
<name>A0A285ZWE5_9SPHI</name>
<dbReference type="FunFam" id="1.10.287.130:FF:000001">
    <property type="entry name" value="Two-component sensor histidine kinase"/>
    <property type="match status" value="1"/>
</dbReference>
<dbReference type="Pfam" id="PF08448">
    <property type="entry name" value="PAS_4"/>
    <property type="match status" value="1"/>
</dbReference>
<organism evidence="11 12">
    <name type="scientific">Pedobacter xixiisoli</name>
    <dbReference type="NCBI Taxonomy" id="1476464"/>
    <lineage>
        <taxon>Bacteria</taxon>
        <taxon>Pseudomonadati</taxon>
        <taxon>Bacteroidota</taxon>
        <taxon>Sphingobacteriia</taxon>
        <taxon>Sphingobacteriales</taxon>
        <taxon>Sphingobacteriaceae</taxon>
        <taxon>Pedobacter</taxon>
    </lineage>
</organism>
<dbReference type="InterPro" id="IPR005467">
    <property type="entry name" value="His_kinase_dom"/>
</dbReference>
<evidence type="ECO:0000256" key="4">
    <source>
        <dbReference type="ARBA" id="ARBA00022679"/>
    </source>
</evidence>
<keyword evidence="7" id="KW-0472">Membrane</keyword>
<dbReference type="EC" id="2.7.13.3" evidence="2"/>
<accession>A0A285ZWE5</accession>
<sequence length="368" mass="42340">MKDTAELQQQLDYYQQENNELRQRVDELSDFFENAAVPLHWVDAKGIIIWANQAELDALGYSRTEYIGFPISDFHADPATIQDILTRLTNNETLYDYAARLKCKDGSIKHVLINSNVLRKNGEFIHTRCFTRDVTGKMLEDQRKNDFVSMVSHELKTPLTAINSYVQLLLKNYVEKTGDNRLAIMLRIQAQTKKMIAMVHDFLNLARIEHGKIQLHRQQFDLQPLVEEIAADAQLLTSIHTLELNNFAGISLYADRDKIGQVLINLVSNAVKYSPNGGPITIGCQNEMDKVRIYVSDQGMGISPVEQQRLFQRFYRSDNEKIRHVSGFGIGLYLVSEILRQHNSQIRVESRENEGSTFFFELDRIKNN</sequence>
<dbReference type="InterPro" id="IPR036890">
    <property type="entry name" value="HATPase_C_sf"/>
</dbReference>
<evidence type="ECO:0000256" key="2">
    <source>
        <dbReference type="ARBA" id="ARBA00012438"/>
    </source>
</evidence>
<dbReference type="PROSITE" id="PS50112">
    <property type="entry name" value="PAS"/>
    <property type="match status" value="1"/>
</dbReference>
<keyword evidence="4" id="KW-0808">Transferase</keyword>
<dbReference type="SMART" id="SM00091">
    <property type="entry name" value="PAS"/>
    <property type="match status" value="1"/>
</dbReference>
<dbReference type="SMART" id="SM00387">
    <property type="entry name" value="HATPase_c"/>
    <property type="match status" value="1"/>
</dbReference>
<evidence type="ECO:0000259" key="9">
    <source>
        <dbReference type="PROSITE" id="PS50109"/>
    </source>
</evidence>
<dbReference type="Gene3D" id="1.10.287.130">
    <property type="match status" value="1"/>
</dbReference>
<dbReference type="CDD" id="cd00130">
    <property type="entry name" value="PAS"/>
    <property type="match status" value="1"/>
</dbReference>
<dbReference type="PANTHER" id="PTHR45453">
    <property type="entry name" value="PHOSPHATE REGULON SENSOR PROTEIN PHOR"/>
    <property type="match status" value="1"/>
</dbReference>
<keyword evidence="5" id="KW-0418">Kinase</keyword>
<dbReference type="InterPro" id="IPR000014">
    <property type="entry name" value="PAS"/>
</dbReference>
<dbReference type="PANTHER" id="PTHR45453:SF1">
    <property type="entry name" value="PHOSPHATE REGULON SENSOR PROTEIN PHOR"/>
    <property type="match status" value="1"/>
</dbReference>
<dbReference type="InterPro" id="IPR036097">
    <property type="entry name" value="HisK_dim/P_sf"/>
</dbReference>
<dbReference type="PROSITE" id="PS50109">
    <property type="entry name" value="HIS_KIN"/>
    <property type="match status" value="1"/>
</dbReference>
<dbReference type="CDD" id="cd00082">
    <property type="entry name" value="HisKA"/>
    <property type="match status" value="1"/>
</dbReference>
<dbReference type="Proteomes" id="UP000219281">
    <property type="component" value="Unassembled WGS sequence"/>
</dbReference>
<evidence type="ECO:0000256" key="3">
    <source>
        <dbReference type="ARBA" id="ARBA00022553"/>
    </source>
</evidence>
<comment type="catalytic activity">
    <reaction evidence="1">
        <text>ATP + protein L-histidine = ADP + protein N-phospho-L-histidine.</text>
        <dbReference type="EC" id="2.7.13.3"/>
    </reaction>
</comment>
<dbReference type="Gene3D" id="3.30.565.10">
    <property type="entry name" value="Histidine kinase-like ATPase, C-terminal domain"/>
    <property type="match status" value="1"/>
</dbReference>
<dbReference type="InterPro" id="IPR003594">
    <property type="entry name" value="HATPase_dom"/>
</dbReference>
<keyword evidence="8" id="KW-0175">Coiled coil</keyword>
<proteinExistence type="predicted"/>
<dbReference type="InterPro" id="IPR050351">
    <property type="entry name" value="BphY/WalK/GraS-like"/>
</dbReference>
<keyword evidence="12" id="KW-1185">Reference proteome</keyword>
<protein>
    <recommendedName>
        <fullName evidence="2">histidine kinase</fullName>
        <ecNumber evidence="2">2.7.13.3</ecNumber>
    </recommendedName>
</protein>
<dbReference type="InterPro" id="IPR004358">
    <property type="entry name" value="Sig_transdc_His_kin-like_C"/>
</dbReference>
<dbReference type="SUPFAM" id="SSF55785">
    <property type="entry name" value="PYP-like sensor domain (PAS domain)"/>
    <property type="match status" value="1"/>
</dbReference>
<dbReference type="AlphaFoldDB" id="A0A285ZWE5"/>
<evidence type="ECO:0000256" key="6">
    <source>
        <dbReference type="ARBA" id="ARBA00023012"/>
    </source>
</evidence>
<dbReference type="SUPFAM" id="SSF55874">
    <property type="entry name" value="ATPase domain of HSP90 chaperone/DNA topoisomerase II/histidine kinase"/>
    <property type="match status" value="1"/>
</dbReference>
<dbReference type="GO" id="GO:0005886">
    <property type="term" value="C:plasma membrane"/>
    <property type="evidence" value="ECO:0007669"/>
    <property type="project" value="TreeGrafter"/>
</dbReference>